<dbReference type="OrthoDB" id="5298591at2"/>
<dbReference type="Proteomes" id="UP000250744">
    <property type="component" value="Unassembled WGS sequence"/>
</dbReference>
<sequence length="179" mass="20861">MEHRVDDLIRIFKECFEGTYQTRLVRGDFEPLYRPAQPGQALHEIVFAHGFFSSALHEISHWLIAGPQRRLLEDFGYWYEPDGRTAAQQALFERVEIKPQATEWILSEAAGYRFRVSTDNLNGEPTDNSEFKRAVYQQVCHYCEEGLPARTDIFRRALADFYKTPSDLCVKHFSLANLR</sequence>
<evidence type="ECO:0000313" key="2">
    <source>
        <dbReference type="Proteomes" id="UP000250744"/>
    </source>
</evidence>
<organism evidence="1 2">
    <name type="scientific">Nitrincola tibetensis</name>
    <dbReference type="NCBI Taxonomy" id="2219697"/>
    <lineage>
        <taxon>Bacteria</taxon>
        <taxon>Pseudomonadati</taxon>
        <taxon>Pseudomonadota</taxon>
        <taxon>Gammaproteobacteria</taxon>
        <taxon>Oceanospirillales</taxon>
        <taxon>Oceanospirillaceae</taxon>
        <taxon>Nitrincola</taxon>
    </lineage>
</organism>
<dbReference type="RefSeq" id="WP_112158694.1">
    <property type="nucleotide sequence ID" value="NZ_QKRX01000004.1"/>
</dbReference>
<comment type="caution">
    <text evidence="1">The sequence shown here is derived from an EMBL/GenBank/DDBJ whole genome shotgun (WGS) entry which is preliminary data.</text>
</comment>
<dbReference type="InterPro" id="IPR007411">
    <property type="entry name" value="EpmC"/>
</dbReference>
<evidence type="ECO:0008006" key="3">
    <source>
        <dbReference type="Google" id="ProtNLM"/>
    </source>
</evidence>
<proteinExistence type="predicted"/>
<dbReference type="EMBL" id="QKRX01000004">
    <property type="protein sequence ID" value="RAU18589.1"/>
    <property type="molecule type" value="Genomic_DNA"/>
</dbReference>
<dbReference type="AlphaFoldDB" id="A0A364NNA4"/>
<evidence type="ECO:0000313" key="1">
    <source>
        <dbReference type="EMBL" id="RAU18589.1"/>
    </source>
</evidence>
<protein>
    <recommendedName>
        <fullName evidence="3">Elongation factor P hydroxylase</fullName>
    </recommendedName>
</protein>
<dbReference type="Pfam" id="PF04315">
    <property type="entry name" value="EpmC"/>
    <property type="match status" value="1"/>
</dbReference>
<reference evidence="1 2" key="1">
    <citation type="submission" date="2018-06" db="EMBL/GenBank/DDBJ databases">
        <title>Nitrincola tibetense sp. nov., isolated from Lake XuguoCo on Tibetan Plateau.</title>
        <authorList>
            <person name="Xing P."/>
        </authorList>
    </citation>
    <scope>NUCLEOTIDE SEQUENCE [LARGE SCALE GENOMIC DNA]</scope>
    <source>
        <strain evidence="2">xg18</strain>
    </source>
</reference>
<name>A0A364NNA4_9GAMM</name>
<accession>A0A364NNA4</accession>
<gene>
    <name evidence="1" type="ORF">DN062_07400</name>
</gene>
<keyword evidence="2" id="KW-1185">Reference proteome</keyword>